<name>A0AA48GRI4_9BACT</name>
<dbReference type="AlphaFoldDB" id="A0AA48GRI4"/>
<reference evidence="3" key="1">
    <citation type="journal article" date="2023" name="Int. J. Syst. Evol. Microbiol.">
        <title>Mesoterricola silvestris gen. nov., sp. nov., Mesoterricola sediminis sp. nov., Geothrix oryzae sp. nov., Geothrix edaphica sp. nov., Geothrix rubra sp. nov., and Geothrix limicola sp. nov., six novel members of Acidobacteriota isolated from soils.</title>
        <authorList>
            <person name="Itoh H."/>
            <person name="Sugisawa Y."/>
            <person name="Mise K."/>
            <person name="Xu Z."/>
            <person name="Kuniyasu M."/>
            <person name="Ushijima N."/>
            <person name="Kawano K."/>
            <person name="Kobayashi E."/>
            <person name="Shiratori Y."/>
            <person name="Masuda Y."/>
            <person name="Senoo K."/>
        </authorList>
    </citation>
    <scope>NUCLEOTIDE SEQUENCE [LARGE SCALE GENOMIC DNA]</scope>
    <source>
        <strain evidence="3">W79</strain>
    </source>
</reference>
<dbReference type="KEGG" id="msil:METEAL_39930"/>
<protein>
    <recommendedName>
        <fullName evidence="1">Carrier domain-containing protein</fullName>
    </recommendedName>
</protein>
<gene>
    <name evidence="2" type="ORF">METEAL_39930</name>
</gene>
<dbReference type="EMBL" id="AP027080">
    <property type="protein sequence ID" value="BDU74819.1"/>
    <property type="molecule type" value="Genomic_DNA"/>
</dbReference>
<feature type="domain" description="Carrier" evidence="1">
    <location>
        <begin position="1"/>
        <end position="75"/>
    </location>
</feature>
<dbReference type="SUPFAM" id="SSF47336">
    <property type="entry name" value="ACP-like"/>
    <property type="match status" value="1"/>
</dbReference>
<dbReference type="InterPro" id="IPR036736">
    <property type="entry name" value="ACP-like_sf"/>
</dbReference>
<dbReference type="PROSITE" id="PS50075">
    <property type="entry name" value="CARRIER"/>
    <property type="match status" value="1"/>
</dbReference>
<accession>A0AA48GRI4</accession>
<evidence type="ECO:0000259" key="1">
    <source>
        <dbReference type="PROSITE" id="PS50075"/>
    </source>
</evidence>
<organism evidence="2 3">
    <name type="scientific">Mesoterricola silvestris</name>
    <dbReference type="NCBI Taxonomy" id="2927979"/>
    <lineage>
        <taxon>Bacteria</taxon>
        <taxon>Pseudomonadati</taxon>
        <taxon>Acidobacteriota</taxon>
        <taxon>Holophagae</taxon>
        <taxon>Holophagales</taxon>
        <taxon>Holophagaceae</taxon>
        <taxon>Mesoterricola</taxon>
    </lineage>
</organism>
<dbReference type="RefSeq" id="WP_316413493.1">
    <property type="nucleotide sequence ID" value="NZ_AP027080.1"/>
</dbReference>
<evidence type="ECO:0000313" key="2">
    <source>
        <dbReference type="EMBL" id="BDU74819.1"/>
    </source>
</evidence>
<sequence length="75" mass="8401">MKLVLDILNGIRPEFDFSTSQSFITDGMLDSFDLLSLVGELEESFGIRIDGQDIVPENFANLATIGHLIDKSRRK</sequence>
<dbReference type="InterPro" id="IPR009081">
    <property type="entry name" value="PP-bd_ACP"/>
</dbReference>
<keyword evidence="3" id="KW-1185">Reference proteome</keyword>
<proteinExistence type="predicted"/>
<dbReference type="Gene3D" id="1.10.1200.10">
    <property type="entry name" value="ACP-like"/>
    <property type="match status" value="1"/>
</dbReference>
<evidence type="ECO:0000313" key="3">
    <source>
        <dbReference type="Proteomes" id="UP001238179"/>
    </source>
</evidence>
<dbReference type="Pfam" id="PF00550">
    <property type="entry name" value="PP-binding"/>
    <property type="match status" value="1"/>
</dbReference>
<dbReference type="Proteomes" id="UP001238179">
    <property type="component" value="Chromosome"/>
</dbReference>